<feature type="compositionally biased region" description="Low complexity" evidence="7">
    <location>
        <begin position="160"/>
        <end position="182"/>
    </location>
</feature>
<evidence type="ECO:0000313" key="10">
    <source>
        <dbReference type="Proteomes" id="UP000325081"/>
    </source>
</evidence>
<accession>A0A5A7RDC0</accession>
<keyword evidence="3 6" id="KW-0805">Transcription regulation</keyword>
<evidence type="ECO:0000256" key="6">
    <source>
        <dbReference type="RuleBase" id="RU367028"/>
    </source>
</evidence>
<dbReference type="NCBIfam" id="TIGR01568">
    <property type="entry name" value="A_thal_3678"/>
    <property type="match status" value="1"/>
</dbReference>
<evidence type="ECO:0000313" key="9">
    <source>
        <dbReference type="EMBL" id="GER55733.1"/>
    </source>
</evidence>
<keyword evidence="5 6" id="KW-0539">Nucleus</keyword>
<evidence type="ECO:0000259" key="8">
    <source>
        <dbReference type="PROSITE" id="PS51754"/>
    </source>
</evidence>
<sequence length="286" mass="32406">MIPNAWFYRLKNQNHRKITAKKPAAGGPAPSSSSFSSSHSSVSSISSSSLPPAPPQPQITKLPSFPEQRKSYYFTRGLITDPPPDPHRRSSSRRRRSTRRRSVSSTSGCICRPVSSSDGEGDRGLTPDDGFDDIPPIEGRRNSDFDHRDLPPIITKKQHQQQNLQKLQNQQQQQENQKQQKQSGSPVRRLSGSNLSSGVRLRTKANTPRMGNRRRRRVGESLAVVKSSRDPGRDFMESMVEMIVENDIRGRKELEELLACYLSLNADEYHDLIIAVFKEIWFHFIT</sequence>
<evidence type="ECO:0000256" key="7">
    <source>
        <dbReference type="SAM" id="MobiDB-lite"/>
    </source>
</evidence>
<reference evidence="10" key="1">
    <citation type="journal article" date="2019" name="Curr. Biol.">
        <title>Genome Sequence of Striga asiatica Provides Insight into the Evolution of Plant Parasitism.</title>
        <authorList>
            <person name="Yoshida S."/>
            <person name="Kim S."/>
            <person name="Wafula E.K."/>
            <person name="Tanskanen J."/>
            <person name="Kim Y.M."/>
            <person name="Honaas L."/>
            <person name="Yang Z."/>
            <person name="Spallek T."/>
            <person name="Conn C.E."/>
            <person name="Ichihashi Y."/>
            <person name="Cheong K."/>
            <person name="Cui S."/>
            <person name="Der J.P."/>
            <person name="Gundlach H."/>
            <person name="Jiao Y."/>
            <person name="Hori C."/>
            <person name="Ishida J.K."/>
            <person name="Kasahara H."/>
            <person name="Kiba T."/>
            <person name="Kim M.S."/>
            <person name="Koo N."/>
            <person name="Laohavisit A."/>
            <person name="Lee Y.H."/>
            <person name="Lumba S."/>
            <person name="McCourt P."/>
            <person name="Mortimer J.C."/>
            <person name="Mutuku J.M."/>
            <person name="Nomura T."/>
            <person name="Sasaki-Sekimoto Y."/>
            <person name="Seto Y."/>
            <person name="Wang Y."/>
            <person name="Wakatake T."/>
            <person name="Sakakibara H."/>
            <person name="Demura T."/>
            <person name="Yamaguchi S."/>
            <person name="Yoneyama K."/>
            <person name="Manabe R.I."/>
            <person name="Nelson D.C."/>
            <person name="Schulman A.H."/>
            <person name="Timko M.P."/>
            <person name="dePamphilis C.W."/>
            <person name="Choi D."/>
            <person name="Shirasu K."/>
        </authorList>
    </citation>
    <scope>NUCLEOTIDE SEQUENCE [LARGE SCALE GENOMIC DNA]</scope>
    <source>
        <strain evidence="10">cv. UVA1</strain>
    </source>
</reference>
<organism evidence="9 10">
    <name type="scientific">Striga asiatica</name>
    <name type="common">Asiatic witchweed</name>
    <name type="synonym">Buchnera asiatica</name>
    <dbReference type="NCBI Taxonomy" id="4170"/>
    <lineage>
        <taxon>Eukaryota</taxon>
        <taxon>Viridiplantae</taxon>
        <taxon>Streptophyta</taxon>
        <taxon>Embryophyta</taxon>
        <taxon>Tracheophyta</taxon>
        <taxon>Spermatophyta</taxon>
        <taxon>Magnoliopsida</taxon>
        <taxon>eudicotyledons</taxon>
        <taxon>Gunneridae</taxon>
        <taxon>Pentapetalae</taxon>
        <taxon>asterids</taxon>
        <taxon>lamiids</taxon>
        <taxon>Lamiales</taxon>
        <taxon>Orobanchaceae</taxon>
        <taxon>Buchnereae</taxon>
        <taxon>Striga</taxon>
    </lineage>
</organism>
<dbReference type="PANTHER" id="PTHR33057">
    <property type="entry name" value="TRANSCRIPTION REPRESSOR OFP7-RELATED"/>
    <property type="match status" value="1"/>
</dbReference>
<keyword evidence="10" id="KW-1185">Reference proteome</keyword>
<dbReference type="EMBL" id="BKCP01012181">
    <property type="protein sequence ID" value="GER55733.1"/>
    <property type="molecule type" value="Genomic_DNA"/>
</dbReference>
<dbReference type="InterPro" id="IPR006458">
    <property type="entry name" value="Ovate_C"/>
</dbReference>
<feature type="compositionally biased region" description="Basic residues" evidence="7">
    <location>
        <begin position="89"/>
        <end position="102"/>
    </location>
</feature>
<feature type="domain" description="OVATE" evidence="8">
    <location>
        <begin position="224"/>
        <end position="283"/>
    </location>
</feature>
<evidence type="ECO:0000256" key="4">
    <source>
        <dbReference type="ARBA" id="ARBA00023163"/>
    </source>
</evidence>
<protein>
    <recommendedName>
        <fullName evidence="6">Transcription repressor</fullName>
    </recommendedName>
    <alternativeName>
        <fullName evidence="6">Ovate family protein</fullName>
    </alternativeName>
</protein>
<comment type="caution">
    <text evidence="9">The sequence shown here is derived from an EMBL/GenBank/DDBJ whole genome shotgun (WGS) entry which is preliminary data.</text>
</comment>
<evidence type="ECO:0000256" key="3">
    <source>
        <dbReference type="ARBA" id="ARBA00023015"/>
    </source>
</evidence>
<dbReference type="InterPro" id="IPR038933">
    <property type="entry name" value="Ovate"/>
</dbReference>
<feature type="compositionally biased region" description="Low complexity" evidence="7">
    <location>
        <begin position="23"/>
        <end position="50"/>
    </location>
</feature>
<dbReference type="OrthoDB" id="910011at2759"/>
<evidence type="ECO:0000256" key="2">
    <source>
        <dbReference type="ARBA" id="ARBA00022491"/>
    </source>
</evidence>
<dbReference type="PANTHER" id="PTHR33057:SF82">
    <property type="entry name" value="TRANSCRIPTION REPRESSOR OFP5"/>
    <property type="match status" value="1"/>
</dbReference>
<feature type="compositionally biased region" description="Basic and acidic residues" evidence="7">
    <location>
        <begin position="138"/>
        <end position="150"/>
    </location>
</feature>
<keyword evidence="4 6" id="KW-0804">Transcription</keyword>
<proteinExistence type="predicted"/>
<dbReference type="Pfam" id="PF04844">
    <property type="entry name" value="Ovate"/>
    <property type="match status" value="1"/>
</dbReference>
<feature type="region of interest" description="Disordered" evidence="7">
    <location>
        <begin position="12"/>
        <end position="219"/>
    </location>
</feature>
<dbReference type="Proteomes" id="UP000325081">
    <property type="component" value="Unassembled WGS sequence"/>
</dbReference>
<evidence type="ECO:0000256" key="1">
    <source>
        <dbReference type="ARBA" id="ARBA00004123"/>
    </source>
</evidence>
<keyword evidence="2 6" id="KW-0678">Repressor</keyword>
<dbReference type="PROSITE" id="PS51754">
    <property type="entry name" value="OVATE"/>
    <property type="match status" value="1"/>
</dbReference>
<dbReference type="AlphaFoldDB" id="A0A5A7RDC0"/>
<name>A0A5A7RDC0_STRAF</name>
<dbReference type="GO" id="GO:0045892">
    <property type="term" value="P:negative regulation of DNA-templated transcription"/>
    <property type="evidence" value="ECO:0007669"/>
    <property type="project" value="UniProtKB-UniRule"/>
</dbReference>
<comment type="function">
    <text evidence="6">Transcriptional repressor that regulates multiple aspects of plant growth and development.</text>
</comment>
<evidence type="ECO:0000256" key="5">
    <source>
        <dbReference type="ARBA" id="ARBA00023242"/>
    </source>
</evidence>
<gene>
    <name evidence="9" type="ORF">STAS_33418</name>
</gene>
<dbReference type="GO" id="GO:0005634">
    <property type="term" value="C:nucleus"/>
    <property type="evidence" value="ECO:0007669"/>
    <property type="project" value="UniProtKB-SubCell"/>
</dbReference>
<comment type="subcellular location">
    <subcellularLocation>
        <location evidence="1 6">Nucleus</location>
    </subcellularLocation>
</comment>